<organism evidence="2 3">
    <name type="scientific">Lactobacillus taiwanensis</name>
    <dbReference type="NCBI Taxonomy" id="508451"/>
    <lineage>
        <taxon>Bacteria</taxon>
        <taxon>Bacillati</taxon>
        <taxon>Bacillota</taxon>
        <taxon>Bacilli</taxon>
        <taxon>Lactobacillales</taxon>
        <taxon>Lactobacillaceae</taxon>
        <taxon>Lactobacillus</taxon>
    </lineage>
</organism>
<dbReference type="AlphaFoldDB" id="A0A256LI25"/>
<reference evidence="2 3" key="1">
    <citation type="submission" date="2017-04" db="EMBL/GenBank/DDBJ databases">
        <authorList>
            <person name="Afonso C.L."/>
            <person name="Miller P.J."/>
            <person name="Scott M.A."/>
            <person name="Spackman E."/>
            <person name="Goraichik I."/>
            <person name="Dimitrov K.M."/>
            <person name="Suarez D.L."/>
            <person name="Swayne D.E."/>
        </authorList>
    </citation>
    <scope>NUCLEOTIDE SEQUENCE [LARGE SCALE GENOMIC DNA]</scope>
    <source>
        <strain evidence="2 3">609q</strain>
    </source>
</reference>
<name>A0A256LI25_9LACO</name>
<comment type="caution">
    <text evidence="2">The sequence shown here is derived from an EMBL/GenBank/DDBJ whole genome shotgun (WGS) entry which is preliminary data.</text>
</comment>
<evidence type="ECO:0000313" key="1">
    <source>
        <dbReference type="EMBL" id="OYR88962.1"/>
    </source>
</evidence>
<dbReference type="Proteomes" id="UP000215828">
    <property type="component" value="Unassembled WGS sequence"/>
</dbReference>
<dbReference type="Proteomes" id="UP000216316">
    <property type="component" value="Unassembled WGS sequence"/>
</dbReference>
<reference evidence="1" key="2">
    <citation type="submission" date="2017-05" db="EMBL/GenBank/DDBJ databases">
        <authorList>
            <person name="Lin X.B."/>
            <person name="Stothard P."/>
            <person name="Tasseva G."/>
            <person name="Walter J."/>
        </authorList>
    </citation>
    <scope>NUCLEOTIDE SEQUENCE</scope>
    <source>
        <strain evidence="1">609u</strain>
    </source>
</reference>
<evidence type="ECO:0000313" key="4">
    <source>
        <dbReference type="Proteomes" id="UP000216316"/>
    </source>
</evidence>
<proteinExistence type="predicted"/>
<sequence>MKGIIFTSRNKDNKNVTNFKQRTISFLSNDPTLEMKKFNYFIQEGVPGELGRFYVTVNERSNSTTITNLQHYLLDHPDYPVTKIENKLTSLAMKPENAVEHKWLFDFDRKDGIDDFVSDLENEGFKRKEIEVCKTVHNYAIIVPHGFDSRSILRKYDCVELKRDGLLCIAWTRNMNEGRIKGKK</sequence>
<dbReference type="RefSeq" id="WP_094495850.1">
    <property type="nucleotide sequence ID" value="NZ_NGNV01000003.1"/>
</dbReference>
<dbReference type="EMBL" id="NGNV01000003">
    <property type="protein sequence ID" value="OYR88962.1"/>
    <property type="molecule type" value="Genomic_DNA"/>
</dbReference>
<accession>A0A256LI25</accession>
<evidence type="ECO:0000313" key="3">
    <source>
        <dbReference type="Proteomes" id="UP000215828"/>
    </source>
</evidence>
<protein>
    <submittedName>
        <fullName evidence="2">Uncharacterized protein</fullName>
    </submittedName>
</protein>
<evidence type="ECO:0000313" key="2">
    <source>
        <dbReference type="EMBL" id="OYR93000.1"/>
    </source>
</evidence>
<keyword evidence="4" id="KW-1185">Reference proteome</keyword>
<dbReference type="EMBL" id="NGNX01000005">
    <property type="protein sequence ID" value="OYR93000.1"/>
    <property type="molecule type" value="Genomic_DNA"/>
</dbReference>
<reference evidence="3 4" key="3">
    <citation type="submission" date="2017-09" db="EMBL/GenBank/DDBJ databases">
        <title>Tripartite evolution among Lactobacillus johnsonii, Lactobacillus taiwanensis, Lactobacillus reuteri and their rodent host.</title>
        <authorList>
            <person name="Wang T."/>
            <person name="Knowles S."/>
            <person name="Cheng C."/>
        </authorList>
    </citation>
    <scope>NUCLEOTIDE SEQUENCE [LARGE SCALE GENOMIC DNA]</scope>
    <source>
        <strain evidence="2 3">609q</strain>
        <strain evidence="1 4">609u</strain>
    </source>
</reference>
<gene>
    <name evidence="1" type="ORF">CBF53_01250</name>
    <name evidence="2" type="ORF">CBF70_02005</name>
</gene>